<dbReference type="Gene3D" id="3.40.50.300">
    <property type="entry name" value="P-loop containing nucleotide triphosphate hydrolases"/>
    <property type="match status" value="1"/>
</dbReference>
<evidence type="ECO:0000313" key="13">
    <source>
        <dbReference type="EMBL" id="GLR11645.1"/>
    </source>
</evidence>
<dbReference type="EC" id="3.6.1.-" evidence="10"/>
<dbReference type="InterPro" id="IPR030378">
    <property type="entry name" value="G_CP_dom"/>
</dbReference>
<dbReference type="HAMAP" id="MF_01820">
    <property type="entry name" value="GTPase_RsgA"/>
    <property type="match status" value="1"/>
</dbReference>
<proteinExistence type="inferred from homology"/>
<evidence type="ECO:0000256" key="10">
    <source>
        <dbReference type="HAMAP-Rule" id="MF_01820"/>
    </source>
</evidence>
<feature type="binding site" evidence="10">
    <location>
        <position position="315"/>
    </location>
    <ligand>
        <name>Zn(2+)</name>
        <dbReference type="ChEBI" id="CHEBI:29105"/>
    </ligand>
</feature>
<feature type="binding site" evidence="10">
    <location>
        <begin position="221"/>
        <end position="229"/>
    </location>
    <ligand>
        <name>GTP</name>
        <dbReference type="ChEBI" id="CHEBI:37565"/>
    </ligand>
</feature>
<organism evidence="13 14">
    <name type="scientific">Chitinimonas prasina</name>
    <dbReference type="NCBI Taxonomy" id="1434937"/>
    <lineage>
        <taxon>Bacteria</taxon>
        <taxon>Pseudomonadati</taxon>
        <taxon>Pseudomonadota</taxon>
        <taxon>Betaproteobacteria</taxon>
        <taxon>Neisseriales</taxon>
        <taxon>Chitinibacteraceae</taxon>
        <taxon>Chitinimonas</taxon>
    </lineage>
</organism>
<evidence type="ECO:0000256" key="5">
    <source>
        <dbReference type="ARBA" id="ARBA00022741"/>
    </source>
</evidence>
<dbReference type="PANTHER" id="PTHR32120:SF10">
    <property type="entry name" value="SMALL RIBOSOMAL SUBUNIT BIOGENESIS GTPASE RSGA"/>
    <property type="match status" value="1"/>
</dbReference>
<comment type="cofactor">
    <cofactor evidence="10">
        <name>Zn(2+)</name>
        <dbReference type="ChEBI" id="CHEBI:29105"/>
    </cofactor>
    <text evidence="10">Binds 1 zinc ion per subunit.</text>
</comment>
<gene>
    <name evidence="13" type="primary">rsgA_1</name>
    <name evidence="10" type="synonym">rsgA</name>
    <name evidence="13" type="ORF">GCM10007907_04350</name>
</gene>
<feature type="domain" description="CP-type G" evidence="12">
    <location>
        <begin position="119"/>
        <end position="279"/>
    </location>
</feature>
<keyword evidence="1 10" id="KW-0963">Cytoplasm</keyword>
<keyword evidence="2 10" id="KW-0690">Ribosome biogenesis</keyword>
<keyword evidence="14" id="KW-1185">Reference proteome</keyword>
<evidence type="ECO:0000259" key="11">
    <source>
        <dbReference type="PROSITE" id="PS50936"/>
    </source>
</evidence>
<comment type="subunit">
    <text evidence="10">Monomer. Associates with 30S ribosomal subunit, binds 16S rRNA.</text>
</comment>
<dbReference type="NCBIfam" id="TIGR00157">
    <property type="entry name" value="ribosome small subunit-dependent GTPase A"/>
    <property type="match status" value="1"/>
</dbReference>
<evidence type="ECO:0000256" key="4">
    <source>
        <dbReference type="ARBA" id="ARBA00022730"/>
    </source>
</evidence>
<comment type="function">
    <text evidence="10">One of several proteins that assist in the late maturation steps of the functional core of the 30S ribosomal subunit. Helps release RbfA from mature subunits. May play a role in the assembly of ribosomal proteins into the subunit. Circularly permuted GTPase that catalyzes slow GTP hydrolysis, GTPase activity is stimulated by the 30S ribosomal subunit.</text>
</comment>
<keyword evidence="8 10" id="KW-0694">RNA-binding</keyword>
<feature type="binding site" evidence="10">
    <location>
        <position position="309"/>
    </location>
    <ligand>
        <name>Zn(2+)</name>
        <dbReference type="ChEBI" id="CHEBI:29105"/>
    </ligand>
</feature>
<keyword evidence="6 10" id="KW-0378">Hydrolase</keyword>
<evidence type="ECO:0000256" key="2">
    <source>
        <dbReference type="ARBA" id="ARBA00022517"/>
    </source>
</evidence>
<dbReference type="InterPro" id="IPR004881">
    <property type="entry name" value="Ribosome_biogen_GTPase_RsgA"/>
</dbReference>
<protein>
    <recommendedName>
        <fullName evidence="10">Small ribosomal subunit biogenesis GTPase RsgA</fullName>
        <ecNumber evidence="10">3.6.1.-</ecNumber>
    </recommendedName>
</protein>
<dbReference type="EMBL" id="BSOG01000001">
    <property type="protein sequence ID" value="GLR11645.1"/>
    <property type="molecule type" value="Genomic_DNA"/>
</dbReference>
<name>A0ABQ5Y9M3_9NEIS</name>
<comment type="caution">
    <text evidence="13">The sequence shown here is derived from an EMBL/GenBank/DDBJ whole genome shotgun (WGS) entry which is preliminary data.</text>
</comment>
<evidence type="ECO:0000256" key="9">
    <source>
        <dbReference type="ARBA" id="ARBA00023134"/>
    </source>
</evidence>
<evidence type="ECO:0000256" key="1">
    <source>
        <dbReference type="ARBA" id="ARBA00022490"/>
    </source>
</evidence>
<sequence length="370" mass="40680">MRGCAQQDLEYNDIMIEFDFETLRQIGLTQQLASQLAFLPPAAPGSCLMRITEVQRDLLQVHDGVAEHTARALPALVNLLQEQGTGLAVGDWVVVAPHAHGEWWIAQQLPPFTHLARRANDGRRQPLASNIDTALLVMGLDHDYNLRRMERYLALVQASGVMGVVVLTKADIGDAVEARMAEVHQRLPRNIPAYAVDALAPDTVADLAPWLAPGQTLVLLGSSGAGKSTLTNTLSGSASQLTGDVRRGDGRGRHTTTARSLHLCPSGVCIIDTPGLRTWRPDADEESLAATFEDIEALAAHCHFRDCQHEDEPGCAVRGVVQDDRLLNYHKLLREVRRSQQTPLERKAMQAKWKVIGKAGKARSNEKRRF</sequence>
<evidence type="ECO:0000256" key="6">
    <source>
        <dbReference type="ARBA" id="ARBA00022801"/>
    </source>
</evidence>
<dbReference type="RefSeq" id="WP_284194791.1">
    <property type="nucleotide sequence ID" value="NZ_BSOG01000001.1"/>
</dbReference>
<reference evidence="14" key="1">
    <citation type="journal article" date="2019" name="Int. J. Syst. Evol. Microbiol.">
        <title>The Global Catalogue of Microorganisms (GCM) 10K type strain sequencing project: providing services to taxonomists for standard genome sequencing and annotation.</title>
        <authorList>
            <consortium name="The Broad Institute Genomics Platform"/>
            <consortium name="The Broad Institute Genome Sequencing Center for Infectious Disease"/>
            <person name="Wu L."/>
            <person name="Ma J."/>
        </authorList>
    </citation>
    <scope>NUCLEOTIDE SEQUENCE [LARGE SCALE GENOMIC DNA]</scope>
    <source>
        <strain evidence="14">NBRC 110044</strain>
    </source>
</reference>
<feature type="binding site" evidence="10">
    <location>
        <position position="302"/>
    </location>
    <ligand>
        <name>Zn(2+)</name>
        <dbReference type="ChEBI" id="CHEBI:29105"/>
    </ligand>
</feature>
<keyword evidence="5 10" id="KW-0547">Nucleotide-binding</keyword>
<dbReference type="SUPFAM" id="SSF52540">
    <property type="entry name" value="P-loop containing nucleoside triphosphate hydrolases"/>
    <property type="match status" value="1"/>
</dbReference>
<dbReference type="PROSITE" id="PS50936">
    <property type="entry name" value="ENGC_GTPASE"/>
    <property type="match status" value="1"/>
</dbReference>
<keyword evidence="9 10" id="KW-0342">GTP-binding</keyword>
<dbReference type="Pfam" id="PF03193">
    <property type="entry name" value="RsgA_GTPase"/>
    <property type="match status" value="1"/>
</dbReference>
<dbReference type="PANTHER" id="PTHR32120">
    <property type="entry name" value="SMALL RIBOSOMAL SUBUNIT BIOGENESIS GTPASE RSGA"/>
    <property type="match status" value="1"/>
</dbReference>
<evidence type="ECO:0000256" key="3">
    <source>
        <dbReference type="ARBA" id="ARBA00022723"/>
    </source>
</evidence>
<dbReference type="Proteomes" id="UP001156706">
    <property type="component" value="Unassembled WGS sequence"/>
</dbReference>
<dbReference type="InterPro" id="IPR027417">
    <property type="entry name" value="P-loop_NTPase"/>
</dbReference>
<evidence type="ECO:0000259" key="12">
    <source>
        <dbReference type="PROSITE" id="PS51721"/>
    </source>
</evidence>
<feature type="domain" description="EngC GTPase" evidence="11">
    <location>
        <begin position="129"/>
        <end position="277"/>
    </location>
</feature>
<keyword evidence="3 10" id="KW-0479">Metal-binding</keyword>
<comment type="similarity">
    <text evidence="10">Belongs to the TRAFAC class YlqF/YawG GTPase family. RsgA subfamily.</text>
</comment>
<dbReference type="Gene3D" id="1.10.40.50">
    <property type="entry name" value="Probable gtpase engc, domain 3"/>
    <property type="match status" value="1"/>
</dbReference>
<evidence type="ECO:0000313" key="14">
    <source>
        <dbReference type="Proteomes" id="UP001156706"/>
    </source>
</evidence>
<comment type="subcellular location">
    <subcellularLocation>
        <location evidence="10">Cytoplasm</location>
    </subcellularLocation>
</comment>
<evidence type="ECO:0000256" key="8">
    <source>
        <dbReference type="ARBA" id="ARBA00022884"/>
    </source>
</evidence>
<evidence type="ECO:0000256" key="7">
    <source>
        <dbReference type="ARBA" id="ARBA00022833"/>
    </source>
</evidence>
<keyword evidence="7 10" id="KW-0862">Zinc</keyword>
<dbReference type="InterPro" id="IPR010914">
    <property type="entry name" value="RsgA_GTPase_dom"/>
</dbReference>
<feature type="binding site" evidence="10">
    <location>
        <begin position="168"/>
        <end position="171"/>
    </location>
    <ligand>
        <name>GTP</name>
        <dbReference type="ChEBI" id="CHEBI:37565"/>
    </ligand>
</feature>
<dbReference type="CDD" id="cd01854">
    <property type="entry name" value="YjeQ_EngC"/>
    <property type="match status" value="1"/>
</dbReference>
<accession>A0ABQ5Y9M3</accession>
<dbReference type="PROSITE" id="PS51721">
    <property type="entry name" value="G_CP"/>
    <property type="match status" value="1"/>
</dbReference>
<keyword evidence="4 10" id="KW-0699">rRNA-binding</keyword>
<feature type="binding site" evidence="10">
    <location>
        <position position="307"/>
    </location>
    <ligand>
        <name>Zn(2+)</name>
        <dbReference type="ChEBI" id="CHEBI:29105"/>
    </ligand>
</feature>